<proteinExistence type="predicted"/>
<dbReference type="Gene3D" id="3.40.1260.10">
    <property type="entry name" value="DsrEFH-like"/>
    <property type="match status" value="1"/>
</dbReference>
<evidence type="ECO:0008006" key="3">
    <source>
        <dbReference type="Google" id="ProtNLM"/>
    </source>
</evidence>
<dbReference type="OrthoDB" id="9795117at2"/>
<protein>
    <recommendedName>
        <fullName evidence="3">Sulfur relay protein TusB</fullName>
    </recommendedName>
</protein>
<dbReference type="PANTHER" id="PTHR37526">
    <property type="entry name" value="PROTEIN TUSB"/>
    <property type="match status" value="1"/>
</dbReference>
<organism evidence="1 2">
    <name type="scientific">Photobacterium ganghwense</name>
    <dbReference type="NCBI Taxonomy" id="320778"/>
    <lineage>
        <taxon>Bacteria</taxon>
        <taxon>Pseudomonadati</taxon>
        <taxon>Pseudomonadota</taxon>
        <taxon>Gammaproteobacteria</taxon>
        <taxon>Vibrionales</taxon>
        <taxon>Vibrionaceae</taxon>
        <taxon>Photobacterium</taxon>
    </lineage>
</organism>
<dbReference type="EMBL" id="LDOU01000024">
    <property type="protein sequence ID" value="KLV05603.1"/>
    <property type="molecule type" value="Genomic_DNA"/>
</dbReference>
<dbReference type="InterPro" id="IPR007215">
    <property type="entry name" value="Sulphur_relay_TusB/DsrH"/>
</dbReference>
<dbReference type="InterPro" id="IPR027396">
    <property type="entry name" value="DsrEFH-like"/>
</dbReference>
<name>A0A0J1H191_9GAMM</name>
<keyword evidence="2" id="KW-1185">Reference proteome</keyword>
<dbReference type="GO" id="GO:0002143">
    <property type="term" value="P:tRNA wobble position uridine thiolation"/>
    <property type="evidence" value="ECO:0007669"/>
    <property type="project" value="InterPro"/>
</dbReference>
<dbReference type="GO" id="GO:1990228">
    <property type="term" value="C:sulfurtransferase complex"/>
    <property type="evidence" value="ECO:0007669"/>
    <property type="project" value="TreeGrafter"/>
</dbReference>
<dbReference type="PATRIC" id="fig|320778.3.peg.4413"/>
<dbReference type="RefSeq" id="WP_047887126.1">
    <property type="nucleotide sequence ID" value="NZ_CP071325.1"/>
</dbReference>
<dbReference type="NCBIfam" id="TIGR03011">
    <property type="entry name" value="sulf_tusB_dsrH"/>
    <property type="match status" value="1"/>
</dbReference>
<dbReference type="PANTHER" id="PTHR37526:SF1">
    <property type="entry name" value="PROTEIN TUSB"/>
    <property type="match status" value="1"/>
</dbReference>
<dbReference type="AlphaFoldDB" id="A0A0J1H191"/>
<dbReference type="STRING" id="320778.ABT57_20515"/>
<evidence type="ECO:0000313" key="1">
    <source>
        <dbReference type="EMBL" id="KLV05603.1"/>
    </source>
</evidence>
<gene>
    <name evidence="1" type="ORF">ABT57_20515</name>
</gene>
<reference evidence="1 2" key="1">
    <citation type="submission" date="2015-05" db="EMBL/GenBank/DDBJ databases">
        <title>Photobacterium galathea sp. nov.</title>
        <authorList>
            <person name="Machado H."/>
            <person name="Gram L."/>
        </authorList>
    </citation>
    <scope>NUCLEOTIDE SEQUENCE [LARGE SCALE GENOMIC DNA]</scope>
    <source>
        <strain evidence="1 2">DSM 22954</strain>
    </source>
</reference>
<dbReference type="SUPFAM" id="SSF75169">
    <property type="entry name" value="DsrEFH-like"/>
    <property type="match status" value="1"/>
</dbReference>
<dbReference type="Proteomes" id="UP000035909">
    <property type="component" value="Unassembled WGS sequence"/>
</dbReference>
<sequence length="97" mass="10586">MLHIFTSSPFQSRALEQSLSTIVADDAVLLIQDAVLAITANFDALTVLRDQGITISVLLPDLHARGLVGRLGEGFEGVDYQGFVSLTEAHETQMKWD</sequence>
<evidence type="ECO:0000313" key="2">
    <source>
        <dbReference type="Proteomes" id="UP000035909"/>
    </source>
</evidence>
<dbReference type="Pfam" id="PF04077">
    <property type="entry name" value="DsrH"/>
    <property type="match status" value="1"/>
</dbReference>
<comment type="caution">
    <text evidence="1">The sequence shown here is derived from an EMBL/GenBank/DDBJ whole genome shotgun (WGS) entry which is preliminary data.</text>
</comment>
<accession>A0A0J1H191</accession>